<feature type="region of interest" description="Disordered" evidence="1">
    <location>
        <begin position="1"/>
        <end position="30"/>
    </location>
</feature>
<evidence type="ECO:0000256" key="1">
    <source>
        <dbReference type="SAM" id="MobiDB-lite"/>
    </source>
</evidence>
<dbReference type="EMBL" id="LAZR01057624">
    <property type="protein sequence ID" value="KKK71673.1"/>
    <property type="molecule type" value="Genomic_DNA"/>
</dbReference>
<protein>
    <submittedName>
        <fullName evidence="2">Uncharacterized protein</fullName>
    </submittedName>
</protein>
<dbReference type="AlphaFoldDB" id="A0A0F8XRS9"/>
<gene>
    <name evidence="2" type="ORF">LCGC14_2911550</name>
</gene>
<evidence type="ECO:0000313" key="2">
    <source>
        <dbReference type="EMBL" id="KKK71673.1"/>
    </source>
</evidence>
<name>A0A0F8XRS9_9ZZZZ</name>
<comment type="caution">
    <text evidence="2">The sequence shown here is derived from an EMBL/GenBank/DDBJ whole genome shotgun (WGS) entry which is preliminary data.</text>
</comment>
<accession>A0A0F8XRS9</accession>
<feature type="compositionally biased region" description="Basic residues" evidence="1">
    <location>
        <begin position="1"/>
        <end position="17"/>
    </location>
</feature>
<organism evidence="2">
    <name type="scientific">marine sediment metagenome</name>
    <dbReference type="NCBI Taxonomy" id="412755"/>
    <lineage>
        <taxon>unclassified sequences</taxon>
        <taxon>metagenomes</taxon>
        <taxon>ecological metagenomes</taxon>
    </lineage>
</organism>
<reference evidence="2" key="1">
    <citation type="journal article" date="2015" name="Nature">
        <title>Complex archaea that bridge the gap between prokaryotes and eukaryotes.</title>
        <authorList>
            <person name="Spang A."/>
            <person name="Saw J.H."/>
            <person name="Jorgensen S.L."/>
            <person name="Zaremba-Niedzwiedzka K."/>
            <person name="Martijn J."/>
            <person name="Lind A.E."/>
            <person name="van Eijk R."/>
            <person name="Schleper C."/>
            <person name="Guy L."/>
            <person name="Ettema T.J."/>
        </authorList>
    </citation>
    <scope>NUCLEOTIDE SEQUENCE</scope>
</reference>
<sequence length="254" mass="28869">MATKKRINAGKPKAKTGRPKDKPNAVGTKPRIQTTLPWSQQQGEGMRPYAAFCAYRNMGPDRSLKKLAERGFIMPGSDTRKYYTYQSIQNNLSCEYDWVQRAMAWDREQDKINQRVLQEEGRKATRRAAKLAKGFQLISWRIVRDIYRRLDEDTKFIYQFNRKDLMDLLTRLAKVQVDLQKMNLLIFGQPTEITATAGDSAPGGLFASGDDFSTIVRSSPEATKLLLKLNVLVSKLRAERAADAVDSTKSTKVK</sequence>
<proteinExistence type="predicted"/>